<dbReference type="HAMAP" id="MF_00041">
    <property type="entry name" value="Cys_tRNA_synth"/>
    <property type="match status" value="1"/>
</dbReference>
<evidence type="ECO:0000256" key="6">
    <source>
        <dbReference type="ARBA" id="ARBA00022833"/>
    </source>
</evidence>
<keyword evidence="9" id="KW-0030">Aminoacyl-tRNA synthetase</keyword>
<dbReference type="CDD" id="cd00067">
    <property type="entry name" value="GAL4"/>
    <property type="match status" value="2"/>
</dbReference>
<evidence type="ECO:0000259" key="13">
    <source>
        <dbReference type="PROSITE" id="PS50048"/>
    </source>
</evidence>
<evidence type="ECO:0000256" key="11">
    <source>
        <dbReference type="SAM" id="Coils"/>
    </source>
</evidence>
<evidence type="ECO:0000256" key="8">
    <source>
        <dbReference type="ARBA" id="ARBA00022917"/>
    </source>
</evidence>
<reference evidence="14" key="2">
    <citation type="submission" date="2021-01" db="EMBL/GenBank/DDBJ databases">
        <authorList>
            <person name="Schikora-Tamarit M.A."/>
        </authorList>
    </citation>
    <scope>NUCLEOTIDE SEQUENCE</scope>
    <source>
        <strain evidence="14">NCAIM Y.01608</strain>
    </source>
</reference>
<accession>A0A9P8NW80</accession>
<dbReference type="Proteomes" id="UP000788993">
    <property type="component" value="Unassembled WGS sequence"/>
</dbReference>
<keyword evidence="8" id="KW-0648">Protein biosynthesis</keyword>
<dbReference type="InterPro" id="IPR014729">
    <property type="entry name" value="Rossmann-like_a/b/a_fold"/>
</dbReference>
<sequence length="1366" mass="151371">MDGHKLVLAGLEAGGPRARVLERGERLGEDHARAVDVLERELDLSLCLCGARHAGIVDKGAIFRVGRKIACGGVPQGLDDGGFARAVGTDNERERTLKLDGLVRVAAEGTYARDRQFVDAGHGKGEPEKLPDVPLVLYNTLTRSKVPFVPSSNDEVTWYSCGPTVYNSSHMGHARNYVTIDINRRILQDYFGYNVKFVQNVTDIDDKIIIKARQEHLFGEFARKHSAVDSQLRETAQRALAAYLAKNLPEYEGTVPFDEWARSLDLAALGLQKPKLPMHVKACVAASEAIAGETDLTRFLEQTKDVIVPELDKELGHTVTDPEIFKACSSFWEHKYDEDMAALNVLPPTIVTRVSEYVPEIVAFVQQIIDKGYAYATSDGSVYFNVAKFDKDPAHEYAKLQPWSKGNLELLEDGEGSLSAAQGKLNASDFALWKASKAGEPSWPSPWGPGRPGWHIECSVMAADFVGDKLDIHSGGIDLAFPHHDNELAQSEAHYDCKQWVNYFLHTGHLHIEGQKMSKSLKNFITIEEALARYSARQLRLCFALVQWNNALDFKESLLNEVRSTESSLSKFFKNVRAIKADTDHRLRAGEVMSKKYGELEKRLLAELAQCKKNVHGAFCDNLSTPQALRALLELVNSANTYIGAVGADLRVEPLVQSALYITRILRVLGFDTRKDGLGWEDERGETGSGNLEEALLPYLKVLSNFRDLVRSSAIAKADYKVFLDATDTLRDKELLQLNVSLDDRAGQGALIKFLNESEKQELLRQQEEKEQQRLEKERRRLEQLRLKEEKEREMLAKAKIDPAEMFKTEEYKKMYSEWDENGLPVKLVSGEEVTKSARKKLAKQQEQQRRLFEAHRLSRVRRVQVPHHAPSGSPAGRLLPEPETYTPSGLTDIGVPPLTVKHPMICPSSIKGAFSAETTQEVIASCYKSDIFSLQISKPMSIQNYVKSRVPITDLSNYSLSLNDNIPTYNAPLPSVPRISLPTLPKLSLPKPEPQAPKVLAPKNPPKPYSKFDLLLQTAAMHSVHSENPSATPNYVLAPKTTHISPKLEISNLVIQTTPQQRPTPELTSIKLASPSTASKRQRSGPSCDCCRARKIKCDSEIFVLAELPKNKSSAASTGTGSEIASCKFLYEDEHRYQYFEIDTSQYQNQRFHTKLSRFRYLKFKPCSACSSKKLACCFSKGFTRNDIIKFNKSERMHQTPEKDEPKDEVSLPIVMGSYGKHPKKTSCNTCRFKKIKCIKLEDKPSSDCLSCSKKHLECAYVLRCLGMGGGAILGGGLIFGGGGANIGVVPSFIPGGAAMAGAEDETAVTSAVGTASGAALDHSICVASECAYPLVSPSKSRIIISRSLPCLAVSSKSALQSRAR</sequence>
<keyword evidence="6" id="KW-0862">Zinc</keyword>
<dbReference type="Pfam" id="PF01406">
    <property type="entry name" value="tRNA-synt_1e"/>
    <property type="match status" value="1"/>
</dbReference>
<dbReference type="InterPro" id="IPR001138">
    <property type="entry name" value="Zn2Cys6_DnaBD"/>
</dbReference>
<dbReference type="CDD" id="cd00672">
    <property type="entry name" value="CysRS_core"/>
    <property type="match status" value="1"/>
</dbReference>
<dbReference type="EC" id="6.1.1.16" evidence="2"/>
<protein>
    <recommendedName>
        <fullName evidence="2">cysteine--tRNA ligase</fullName>
        <ecNumber evidence="2">6.1.1.16</ecNumber>
    </recommendedName>
    <alternativeName>
        <fullName evidence="10">Cysteinyl-tRNA synthetase</fullName>
    </alternativeName>
</protein>
<dbReference type="Gene3D" id="3.40.50.620">
    <property type="entry name" value="HUPs"/>
    <property type="match status" value="1"/>
</dbReference>
<reference evidence="14" key="1">
    <citation type="journal article" date="2021" name="Open Biol.">
        <title>Shared evolutionary footprints suggest mitochondrial oxidative damage underlies multiple complex I losses in fungi.</title>
        <authorList>
            <person name="Schikora-Tamarit M.A."/>
            <person name="Marcet-Houben M."/>
            <person name="Nosek J."/>
            <person name="Gabaldon T."/>
        </authorList>
    </citation>
    <scope>NUCLEOTIDE SEQUENCE</scope>
    <source>
        <strain evidence="14">NCAIM Y.01608</strain>
    </source>
</reference>
<evidence type="ECO:0000256" key="5">
    <source>
        <dbReference type="ARBA" id="ARBA00022741"/>
    </source>
</evidence>
<dbReference type="GO" id="GO:0000981">
    <property type="term" value="F:DNA-binding transcription factor activity, RNA polymerase II-specific"/>
    <property type="evidence" value="ECO:0007669"/>
    <property type="project" value="InterPro"/>
</dbReference>
<dbReference type="PANTHER" id="PTHR10890">
    <property type="entry name" value="CYSTEINYL-TRNA SYNTHETASE"/>
    <property type="match status" value="1"/>
</dbReference>
<gene>
    <name evidence="14" type="ORF">OGATHE_004987</name>
</gene>
<evidence type="ECO:0000256" key="1">
    <source>
        <dbReference type="ARBA" id="ARBA00001947"/>
    </source>
</evidence>
<keyword evidence="4" id="KW-0479">Metal-binding</keyword>
<keyword evidence="7" id="KW-0067">ATP-binding</keyword>
<dbReference type="InterPro" id="IPR024909">
    <property type="entry name" value="Cys-tRNA/MSH_ligase"/>
</dbReference>
<evidence type="ECO:0000256" key="12">
    <source>
        <dbReference type="SAM" id="MobiDB-lite"/>
    </source>
</evidence>
<organism evidence="14 15">
    <name type="scientific">Ogataea polymorpha</name>
    <dbReference type="NCBI Taxonomy" id="460523"/>
    <lineage>
        <taxon>Eukaryota</taxon>
        <taxon>Fungi</taxon>
        <taxon>Dikarya</taxon>
        <taxon>Ascomycota</taxon>
        <taxon>Saccharomycotina</taxon>
        <taxon>Pichiomycetes</taxon>
        <taxon>Pichiales</taxon>
        <taxon>Pichiaceae</taxon>
        <taxon>Ogataea</taxon>
    </lineage>
</organism>
<dbReference type="Gene3D" id="1.20.120.1910">
    <property type="entry name" value="Cysteine-tRNA ligase, C-terminal anti-codon recognition domain"/>
    <property type="match status" value="1"/>
</dbReference>
<dbReference type="GO" id="GO:0008270">
    <property type="term" value="F:zinc ion binding"/>
    <property type="evidence" value="ECO:0007669"/>
    <property type="project" value="InterPro"/>
</dbReference>
<dbReference type="SUPFAM" id="SSF52374">
    <property type="entry name" value="Nucleotidylyl transferase"/>
    <property type="match status" value="1"/>
</dbReference>
<dbReference type="EMBL" id="JAEUBD010001468">
    <property type="protein sequence ID" value="KAH3660655.1"/>
    <property type="molecule type" value="Genomic_DNA"/>
</dbReference>
<evidence type="ECO:0000256" key="10">
    <source>
        <dbReference type="ARBA" id="ARBA00031499"/>
    </source>
</evidence>
<dbReference type="PROSITE" id="PS50048">
    <property type="entry name" value="ZN2_CY6_FUNGAL_2"/>
    <property type="match status" value="1"/>
</dbReference>
<dbReference type="Gene3D" id="4.10.240.10">
    <property type="entry name" value="Zn(2)-C6 fungal-type DNA-binding domain"/>
    <property type="match status" value="1"/>
</dbReference>
<proteinExistence type="inferred from homology"/>
<dbReference type="InterPro" id="IPR009080">
    <property type="entry name" value="tRNAsynth_Ia_anticodon-bd"/>
</dbReference>
<keyword evidence="5" id="KW-0547">Nucleotide-binding</keyword>
<keyword evidence="15" id="KW-1185">Reference proteome</keyword>
<evidence type="ECO:0000256" key="3">
    <source>
        <dbReference type="ARBA" id="ARBA00022598"/>
    </source>
</evidence>
<evidence type="ECO:0000256" key="7">
    <source>
        <dbReference type="ARBA" id="ARBA00022840"/>
    </source>
</evidence>
<dbReference type="NCBIfam" id="TIGR00435">
    <property type="entry name" value="cysS"/>
    <property type="match status" value="1"/>
</dbReference>
<dbReference type="InterPro" id="IPR032678">
    <property type="entry name" value="tRNA-synt_1_cat_dom"/>
</dbReference>
<evidence type="ECO:0000256" key="4">
    <source>
        <dbReference type="ARBA" id="ARBA00022723"/>
    </source>
</evidence>
<evidence type="ECO:0000313" key="14">
    <source>
        <dbReference type="EMBL" id="KAH3660655.1"/>
    </source>
</evidence>
<evidence type="ECO:0000256" key="2">
    <source>
        <dbReference type="ARBA" id="ARBA00012832"/>
    </source>
</evidence>
<dbReference type="InterPro" id="IPR036864">
    <property type="entry name" value="Zn2-C6_fun-type_DNA-bd_sf"/>
</dbReference>
<keyword evidence="11" id="KW-0175">Coiled coil</keyword>
<comment type="cofactor">
    <cofactor evidence="1">
        <name>Zn(2+)</name>
        <dbReference type="ChEBI" id="CHEBI:29105"/>
    </cofactor>
</comment>
<dbReference type="SUPFAM" id="SSF57701">
    <property type="entry name" value="Zn2/Cys6 DNA-binding domain"/>
    <property type="match status" value="2"/>
</dbReference>
<feature type="coiled-coil region" evidence="11">
    <location>
        <begin position="756"/>
        <end position="802"/>
    </location>
</feature>
<dbReference type="GO" id="GO:0006423">
    <property type="term" value="P:cysteinyl-tRNA aminoacylation"/>
    <property type="evidence" value="ECO:0007669"/>
    <property type="project" value="InterPro"/>
</dbReference>
<dbReference type="PRINTS" id="PR00983">
    <property type="entry name" value="TRNASYNTHCYS"/>
</dbReference>
<dbReference type="SUPFAM" id="SSF47323">
    <property type="entry name" value="Anticodon-binding domain of a subclass of class I aminoacyl-tRNA synthetases"/>
    <property type="match status" value="1"/>
</dbReference>
<name>A0A9P8NW80_9ASCO</name>
<dbReference type="Pfam" id="PF00172">
    <property type="entry name" value="Zn_clus"/>
    <property type="match status" value="1"/>
</dbReference>
<feature type="region of interest" description="Disordered" evidence="12">
    <location>
        <begin position="1059"/>
        <end position="1087"/>
    </location>
</feature>
<evidence type="ECO:0000256" key="9">
    <source>
        <dbReference type="ARBA" id="ARBA00023146"/>
    </source>
</evidence>
<dbReference type="GO" id="GO:0005524">
    <property type="term" value="F:ATP binding"/>
    <property type="evidence" value="ECO:0007669"/>
    <property type="project" value="UniProtKB-KW"/>
</dbReference>
<keyword evidence="3" id="KW-0436">Ligase</keyword>
<feature type="domain" description="Zn(2)-C6 fungal-type" evidence="13">
    <location>
        <begin position="1228"/>
        <end position="1262"/>
    </location>
</feature>
<feature type="region of interest" description="Disordered" evidence="12">
    <location>
        <begin position="864"/>
        <end position="886"/>
    </location>
</feature>
<dbReference type="InterPro" id="IPR015803">
    <property type="entry name" value="Cys-tRNA-ligase"/>
</dbReference>
<comment type="caution">
    <text evidence="14">The sequence shown here is derived from an EMBL/GenBank/DDBJ whole genome shotgun (WGS) entry which is preliminary data.</text>
</comment>
<dbReference type="PROSITE" id="PS00463">
    <property type="entry name" value="ZN2_CY6_FUNGAL_1"/>
    <property type="match status" value="1"/>
</dbReference>
<dbReference type="SMART" id="SM00066">
    <property type="entry name" value="GAL4"/>
    <property type="match status" value="2"/>
</dbReference>
<feature type="compositionally biased region" description="Polar residues" evidence="12">
    <location>
        <begin position="1059"/>
        <end position="1068"/>
    </location>
</feature>
<dbReference type="PANTHER" id="PTHR10890:SF3">
    <property type="entry name" value="CYSTEINE--TRNA LIGASE, CYTOPLASMIC"/>
    <property type="match status" value="1"/>
</dbReference>
<dbReference type="GO" id="GO:0004817">
    <property type="term" value="F:cysteine-tRNA ligase activity"/>
    <property type="evidence" value="ECO:0007669"/>
    <property type="project" value="UniProtKB-EC"/>
</dbReference>
<dbReference type="GO" id="GO:0005737">
    <property type="term" value="C:cytoplasm"/>
    <property type="evidence" value="ECO:0007669"/>
    <property type="project" value="TreeGrafter"/>
</dbReference>
<evidence type="ECO:0000313" key="15">
    <source>
        <dbReference type="Proteomes" id="UP000788993"/>
    </source>
</evidence>